<protein>
    <submittedName>
        <fullName evidence="2">Uncharacterized protein</fullName>
    </submittedName>
</protein>
<reference evidence="2 3" key="1">
    <citation type="journal article" date="2020" name="bioRxiv">
        <title>Whole genome comparisons of ergot fungi reveals the divergence and evolution of species within the genus Claviceps are the result of varying mechanisms driving genome evolution and host range expansion.</title>
        <authorList>
            <person name="Wyka S.A."/>
            <person name="Mondo S.J."/>
            <person name="Liu M."/>
            <person name="Dettman J."/>
            <person name="Nalam V."/>
            <person name="Broders K.D."/>
        </authorList>
    </citation>
    <scope>NUCLEOTIDE SEQUENCE [LARGE SCALE GENOMIC DNA]</scope>
    <source>
        <strain evidence="2 3">CCC 1485</strain>
    </source>
</reference>
<organism evidence="2 3">
    <name type="scientific">Claviceps pazoutovae</name>
    <dbReference type="NCBI Taxonomy" id="1649127"/>
    <lineage>
        <taxon>Eukaryota</taxon>
        <taxon>Fungi</taxon>
        <taxon>Dikarya</taxon>
        <taxon>Ascomycota</taxon>
        <taxon>Pezizomycotina</taxon>
        <taxon>Sordariomycetes</taxon>
        <taxon>Hypocreomycetidae</taxon>
        <taxon>Hypocreales</taxon>
        <taxon>Clavicipitaceae</taxon>
        <taxon>Claviceps</taxon>
    </lineage>
</organism>
<proteinExistence type="predicted"/>
<keyword evidence="1" id="KW-0732">Signal</keyword>
<dbReference type="EMBL" id="SRPO01000024">
    <property type="protein sequence ID" value="KAG5947586.1"/>
    <property type="molecule type" value="Genomic_DNA"/>
</dbReference>
<evidence type="ECO:0000256" key="1">
    <source>
        <dbReference type="SAM" id="SignalP"/>
    </source>
</evidence>
<sequence>MHFLLVPAILLLGVPGVLARAVVATAESTNPILSILTNITGTSESLSEQVGEPMDIDLDRQYKGSVLDFVKFIQDLNRTNNNFPQLPNGLNASDQRATCDYFDRDFYRSQTRLPNDIAAKCYSSGTKGAWCNYLVICLRTYIPILEQVERKIISLTPRCALEQRVRMGTIRLFQGQAVVRIELGRYYRKLPFKVPAEGDGGDISTE</sequence>
<dbReference type="Proteomes" id="UP000706124">
    <property type="component" value="Unassembled WGS sequence"/>
</dbReference>
<evidence type="ECO:0000313" key="2">
    <source>
        <dbReference type="EMBL" id="KAG5947586.1"/>
    </source>
</evidence>
<evidence type="ECO:0000313" key="3">
    <source>
        <dbReference type="Proteomes" id="UP000706124"/>
    </source>
</evidence>
<dbReference type="OrthoDB" id="4946854at2759"/>
<accession>A0A9P7MIJ5</accession>
<comment type="caution">
    <text evidence="2">The sequence shown here is derived from an EMBL/GenBank/DDBJ whole genome shotgun (WGS) entry which is preliminary data.</text>
</comment>
<feature type="signal peptide" evidence="1">
    <location>
        <begin position="1"/>
        <end position="19"/>
    </location>
</feature>
<dbReference type="AlphaFoldDB" id="A0A9P7MIJ5"/>
<keyword evidence="3" id="KW-1185">Reference proteome</keyword>
<feature type="chain" id="PRO_5040187753" evidence="1">
    <location>
        <begin position="20"/>
        <end position="206"/>
    </location>
</feature>
<gene>
    <name evidence="2" type="ORF">E4U60_002934</name>
</gene>
<name>A0A9P7MIJ5_9HYPO</name>